<dbReference type="Gene3D" id="1.10.287.570">
    <property type="entry name" value="Helical hairpin bin"/>
    <property type="match status" value="1"/>
</dbReference>
<keyword evidence="8 9" id="KW-0472">Membrane</keyword>
<evidence type="ECO:0000256" key="7">
    <source>
        <dbReference type="ARBA" id="ARBA00023065"/>
    </source>
</evidence>
<comment type="caution">
    <text evidence="13">The sequence shown here is derived from an EMBL/GenBank/DDBJ whole genome shotgun (WGS) entry which is preliminary data.</text>
</comment>
<evidence type="ECO:0000256" key="8">
    <source>
        <dbReference type="ARBA" id="ARBA00023136"/>
    </source>
</evidence>
<dbReference type="InterPro" id="IPR011531">
    <property type="entry name" value="HCO3_transpt-like_TM_dom"/>
</dbReference>
<name>A0ABQ9FSC4_TEGGR</name>
<feature type="transmembrane region" description="Helical" evidence="9">
    <location>
        <begin position="630"/>
        <end position="648"/>
    </location>
</feature>
<feature type="transmembrane region" description="Helical" evidence="9">
    <location>
        <begin position="874"/>
        <end position="892"/>
    </location>
</feature>
<dbReference type="PANTHER" id="PTHR11453:SF36">
    <property type="entry name" value="ANION EXCHANGE PROTEIN"/>
    <property type="match status" value="1"/>
</dbReference>
<evidence type="ECO:0000256" key="9">
    <source>
        <dbReference type="RuleBase" id="RU362035"/>
    </source>
</evidence>
<gene>
    <name evidence="13" type="ORF">KUTeg_001750</name>
</gene>
<keyword evidence="3 9" id="KW-0813">Transport</keyword>
<dbReference type="InterPro" id="IPR003024">
    <property type="entry name" value="Na/HCO3_transpt"/>
</dbReference>
<dbReference type="SUPFAM" id="SSF55804">
    <property type="entry name" value="Phoshotransferase/anion transport protein"/>
    <property type="match status" value="1"/>
</dbReference>
<feature type="domain" description="Band 3 cytoplasmic" evidence="12">
    <location>
        <begin position="1"/>
        <end position="264"/>
    </location>
</feature>
<dbReference type="EMBL" id="JARBDR010000141">
    <property type="protein sequence ID" value="KAJ8320163.1"/>
    <property type="molecule type" value="Genomic_DNA"/>
</dbReference>
<dbReference type="PRINTS" id="PR01232">
    <property type="entry name" value="NAHCO3TRSPRT"/>
</dbReference>
<evidence type="ECO:0000256" key="6">
    <source>
        <dbReference type="ARBA" id="ARBA00022989"/>
    </source>
</evidence>
<dbReference type="NCBIfam" id="TIGR00834">
    <property type="entry name" value="ae"/>
    <property type="match status" value="1"/>
</dbReference>
<feature type="transmembrane region" description="Helical" evidence="9">
    <location>
        <begin position="851"/>
        <end position="868"/>
    </location>
</feature>
<reference evidence="13 14" key="1">
    <citation type="submission" date="2022-12" db="EMBL/GenBank/DDBJ databases">
        <title>Chromosome-level genome of Tegillarca granosa.</title>
        <authorList>
            <person name="Kim J."/>
        </authorList>
    </citation>
    <scope>NUCLEOTIDE SEQUENCE [LARGE SCALE GENOMIC DNA]</scope>
    <source>
        <strain evidence="13">Teg-2019</strain>
        <tissue evidence="13">Adductor muscle</tissue>
    </source>
</reference>
<dbReference type="Gene3D" id="3.40.930.10">
    <property type="entry name" value="Mannitol-specific EII, Chain A"/>
    <property type="match status" value="1"/>
</dbReference>
<evidence type="ECO:0000256" key="3">
    <source>
        <dbReference type="ARBA" id="ARBA00022448"/>
    </source>
</evidence>
<feature type="transmembrane region" description="Helical" evidence="9">
    <location>
        <begin position="373"/>
        <end position="392"/>
    </location>
</feature>
<evidence type="ECO:0000256" key="4">
    <source>
        <dbReference type="ARBA" id="ARBA00022475"/>
    </source>
</evidence>
<feature type="region of interest" description="Disordered" evidence="10">
    <location>
        <begin position="93"/>
        <end position="130"/>
    </location>
</feature>
<sequence>MFELRSSLLTGAVMLDMDAMHIGQVADLLLDQLINGKLLEASLRDEIRAAIMASHRHQHQKRRKTTTPDDFGGRKMSMKRTFSEIGRQFSMKSRDSIQGGVRGNPRSFPNMENGELSESPSSAKLNHHHHGHTLGHQLMTHLHLLSLNEQFMRKIPDGAVAANVLVGELDSLKYQVGAFIRLSEARPLGEMTEVPLPTRFLFLLLGPPGSKDKVVEIGRAMATMMVDEVFREVAFKARNRQDILSGIDEFLDQVTVLPPGEWDPKIRLEPPDKVPSQEGRKIAKPPPAGPKVAAEKIEDDVEDHCDPTLIRTGRLFGGLINDIKRKLPWYASDFTDCFHMQCFASVVFLYLATLTPNVTFGGLLGIATDQYMGTMECILTAAITGVAFALFSGQPLNILGSTGPMLVLEMILYNFCKDNHWEFLPVRCWVGIWTTFILLLVVAFDLSALVRYITRFTEESFACLIAIIFIYEAFKKVFGIYKKYPFNRHPEIELNYDCACLAPNVTFGNDTWTASGVTPSMDSIQLDMVVNTTLPCSLYESMENMTYSVFGSTAENFTNCLNYTVMNATTCLKNNGTLLGDGCFTPHYYPDVFFLSFILFIGTFCIAYGLKAFKTSGYFPTFVRQYLSDFAVLIAIILMVGLDMIIGVNTPKLKVPDKFAPSKPGRGWFINPIDARNPWWLMIGAVVPALLATILIFLDQQITAVIVNRKENKLKKGNGYHLDVLVVAICILVCSFMGLPWYVAATVSALAHIMSLKKESECTAPGEKPIFLGVREQRVTALMVGLLSGASVFMTAILKVIPMAVLYGVFLYMGVAALKGMQFIDRLLIIFMPQKYQPDFTFLRHVTIKRVHLFTFLQVCCLVVLMVIKQIKAISIVFPLMILGTCFVRMMMDKIFEQRELKWLDDIMPEDKKRMKEDKEKLAQDEAEAENLLDDDYRLNEVKVRMKNTEKSMTE</sequence>
<feature type="domain" description="Bicarbonate transporter-like transmembrane" evidence="11">
    <location>
        <begin position="314"/>
        <end position="909"/>
    </location>
</feature>
<evidence type="ECO:0000313" key="14">
    <source>
        <dbReference type="Proteomes" id="UP001217089"/>
    </source>
</evidence>
<dbReference type="Pfam" id="PF07565">
    <property type="entry name" value="Band_3_cyto"/>
    <property type="match status" value="1"/>
</dbReference>
<feature type="transmembrane region" description="Helical" evidence="9">
    <location>
        <begin position="428"/>
        <end position="450"/>
    </location>
</feature>
<feature type="transmembrane region" description="Helical" evidence="9">
    <location>
        <begin position="343"/>
        <end position="366"/>
    </location>
</feature>
<evidence type="ECO:0000256" key="5">
    <source>
        <dbReference type="ARBA" id="ARBA00022692"/>
    </source>
</evidence>
<feature type="transmembrane region" description="Helical" evidence="9">
    <location>
        <begin position="456"/>
        <end position="474"/>
    </location>
</feature>
<keyword evidence="6 9" id="KW-1133">Transmembrane helix</keyword>
<feature type="compositionally biased region" description="Basic residues" evidence="10">
    <location>
        <begin position="54"/>
        <end position="65"/>
    </location>
</feature>
<dbReference type="InterPro" id="IPR016152">
    <property type="entry name" value="PTrfase/Anion_transptr"/>
</dbReference>
<feature type="transmembrane region" description="Helical" evidence="9">
    <location>
        <begin position="724"/>
        <end position="751"/>
    </location>
</feature>
<keyword evidence="4" id="KW-1003">Cell membrane</keyword>
<dbReference type="Proteomes" id="UP001217089">
    <property type="component" value="Unassembled WGS sequence"/>
</dbReference>
<evidence type="ECO:0000259" key="12">
    <source>
        <dbReference type="Pfam" id="PF07565"/>
    </source>
</evidence>
<feature type="region of interest" description="Disordered" evidence="10">
    <location>
        <begin position="265"/>
        <end position="291"/>
    </location>
</feature>
<evidence type="ECO:0000259" key="11">
    <source>
        <dbReference type="Pfam" id="PF00955"/>
    </source>
</evidence>
<feature type="transmembrane region" description="Helical" evidence="9">
    <location>
        <begin position="679"/>
        <end position="698"/>
    </location>
</feature>
<proteinExistence type="inferred from homology"/>
<evidence type="ECO:0000256" key="1">
    <source>
        <dbReference type="ARBA" id="ARBA00004554"/>
    </source>
</evidence>
<keyword evidence="5 9" id="KW-0812">Transmembrane</keyword>
<feature type="transmembrane region" description="Helical" evidence="9">
    <location>
        <begin position="592"/>
        <end position="610"/>
    </location>
</feature>
<comment type="subcellular location">
    <subcellularLocation>
        <location evidence="1">Basolateral cell membrane</location>
        <topology evidence="1">Multi-pass membrane protein</topology>
    </subcellularLocation>
    <subcellularLocation>
        <location evidence="9">Membrane</location>
        <topology evidence="9">Multi-pass membrane protein</topology>
    </subcellularLocation>
</comment>
<dbReference type="PRINTS" id="PR01231">
    <property type="entry name" value="HCO3TRNSPORT"/>
</dbReference>
<dbReference type="PANTHER" id="PTHR11453">
    <property type="entry name" value="ANION EXCHANGE PROTEIN"/>
    <property type="match status" value="1"/>
</dbReference>
<organism evidence="13 14">
    <name type="scientific">Tegillarca granosa</name>
    <name type="common">Malaysian cockle</name>
    <name type="synonym">Anadara granosa</name>
    <dbReference type="NCBI Taxonomy" id="220873"/>
    <lineage>
        <taxon>Eukaryota</taxon>
        <taxon>Metazoa</taxon>
        <taxon>Spiralia</taxon>
        <taxon>Lophotrochozoa</taxon>
        <taxon>Mollusca</taxon>
        <taxon>Bivalvia</taxon>
        <taxon>Autobranchia</taxon>
        <taxon>Pteriomorphia</taxon>
        <taxon>Arcoida</taxon>
        <taxon>Arcoidea</taxon>
        <taxon>Arcidae</taxon>
        <taxon>Tegillarca</taxon>
    </lineage>
</organism>
<keyword evidence="14" id="KW-1185">Reference proteome</keyword>
<comment type="similarity">
    <text evidence="2 9">Belongs to the anion exchanger (TC 2.A.31) family.</text>
</comment>
<protein>
    <recommendedName>
        <fullName evidence="9">Anion exchange protein</fullName>
    </recommendedName>
</protein>
<evidence type="ECO:0000256" key="2">
    <source>
        <dbReference type="ARBA" id="ARBA00010993"/>
    </source>
</evidence>
<dbReference type="InterPro" id="IPR003020">
    <property type="entry name" value="HCO3_transpt_euk"/>
</dbReference>
<evidence type="ECO:0000313" key="13">
    <source>
        <dbReference type="EMBL" id="KAJ8320163.1"/>
    </source>
</evidence>
<keyword evidence="7 9" id="KW-0406">Ion transport</keyword>
<dbReference type="InterPro" id="IPR013769">
    <property type="entry name" value="Band3_cytoplasmic_dom"/>
</dbReference>
<evidence type="ECO:0000256" key="10">
    <source>
        <dbReference type="SAM" id="MobiDB-lite"/>
    </source>
</evidence>
<dbReference type="Pfam" id="PF00955">
    <property type="entry name" value="HCO3_cotransp"/>
    <property type="match status" value="1"/>
</dbReference>
<accession>A0ABQ9FSC4</accession>
<feature type="region of interest" description="Disordered" evidence="10">
    <location>
        <begin position="54"/>
        <end position="75"/>
    </location>
</feature>